<evidence type="ECO:0000313" key="1">
    <source>
        <dbReference type="EMBL" id="MFC6011530.1"/>
    </source>
</evidence>
<keyword evidence="2" id="KW-1185">Reference proteome</keyword>
<reference evidence="2" key="1">
    <citation type="journal article" date="2019" name="Int. J. Syst. Evol. Microbiol.">
        <title>The Global Catalogue of Microorganisms (GCM) 10K type strain sequencing project: providing services to taxonomists for standard genome sequencing and annotation.</title>
        <authorList>
            <consortium name="The Broad Institute Genomics Platform"/>
            <consortium name="The Broad Institute Genome Sequencing Center for Infectious Disease"/>
            <person name="Wu L."/>
            <person name="Ma J."/>
        </authorList>
    </citation>
    <scope>NUCLEOTIDE SEQUENCE [LARGE SCALE GENOMIC DNA]</scope>
    <source>
        <strain evidence="2">CCUG 36956</strain>
    </source>
</reference>
<evidence type="ECO:0008006" key="3">
    <source>
        <dbReference type="Google" id="ProtNLM"/>
    </source>
</evidence>
<comment type="caution">
    <text evidence="1">The sequence shown here is derived from an EMBL/GenBank/DDBJ whole genome shotgun (WGS) entry which is preliminary data.</text>
</comment>
<proteinExistence type="predicted"/>
<protein>
    <recommendedName>
        <fullName evidence="3">DUF3558 domain-containing protein</fullName>
    </recommendedName>
</protein>
<evidence type="ECO:0000313" key="2">
    <source>
        <dbReference type="Proteomes" id="UP001596223"/>
    </source>
</evidence>
<name>A0ABW1JRD7_9NOCA</name>
<dbReference type="RefSeq" id="WP_378603374.1">
    <property type="nucleotide sequence ID" value="NZ_JBHSQN010000005.1"/>
</dbReference>
<gene>
    <name evidence="1" type="ORF">ACFP3H_10750</name>
</gene>
<accession>A0ABW1JRD7</accession>
<dbReference type="Proteomes" id="UP001596223">
    <property type="component" value="Unassembled WGS sequence"/>
</dbReference>
<organism evidence="1 2">
    <name type="scientific">Nocardia lasii</name>
    <dbReference type="NCBI Taxonomy" id="1616107"/>
    <lineage>
        <taxon>Bacteria</taxon>
        <taxon>Bacillati</taxon>
        <taxon>Actinomycetota</taxon>
        <taxon>Actinomycetes</taxon>
        <taxon>Mycobacteriales</taxon>
        <taxon>Nocardiaceae</taxon>
        <taxon>Nocardia</taxon>
    </lineage>
</organism>
<sequence length="203" mass="22032">MSLVALAACSNNGIDKNSEFSGAPSSCADSAEVARQEILNFVGDLYSESVSFNSSGEVEGSSSSRRCFAAYTDSESRWDISDADLNNPQQRSVNFYFMINVGDENSLGTRTERTRRVFEQNKPSDSVDCAGIGDDCYIVSETRNGSCTTALKFRTGNLIFQIQLGTSTYERLKPPLGYESSSEASVRAIASAFASNLENLIPM</sequence>
<dbReference type="EMBL" id="JBHSQN010000005">
    <property type="protein sequence ID" value="MFC6011530.1"/>
    <property type="molecule type" value="Genomic_DNA"/>
</dbReference>